<evidence type="ECO:0000313" key="3">
    <source>
        <dbReference type="Proteomes" id="UP001177023"/>
    </source>
</evidence>
<evidence type="ECO:0000313" key="2">
    <source>
        <dbReference type="EMBL" id="CAJ0565464.1"/>
    </source>
</evidence>
<dbReference type="Proteomes" id="UP001177023">
    <property type="component" value="Unassembled WGS sequence"/>
</dbReference>
<dbReference type="AlphaFoldDB" id="A0AA36FSJ3"/>
<gene>
    <name evidence="2" type="ORF">MSPICULIGERA_LOCUS4105</name>
</gene>
<feature type="region of interest" description="Disordered" evidence="1">
    <location>
        <begin position="314"/>
        <end position="337"/>
    </location>
</feature>
<reference evidence="2" key="1">
    <citation type="submission" date="2023-06" db="EMBL/GenBank/DDBJ databases">
        <authorList>
            <person name="Delattre M."/>
        </authorList>
    </citation>
    <scope>NUCLEOTIDE SEQUENCE</scope>
    <source>
        <strain evidence="2">AF72</strain>
    </source>
</reference>
<accession>A0AA36FSJ3</accession>
<name>A0AA36FSJ3_9BILA</name>
<feature type="compositionally biased region" description="Polar residues" evidence="1">
    <location>
        <begin position="1"/>
        <end position="10"/>
    </location>
</feature>
<feature type="compositionally biased region" description="Low complexity" evidence="1">
    <location>
        <begin position="16"/>
        <end position="27"/>
    </location>
</feature>
<organism evidence="2 3">
    <name type="scientific">Mesorhabditis spiculigera</name>
    <dbReference type="NCBI Taxonomy" id="96644"/>
    <lineage>
        <taxon>Eukaryota</taxon>
        <taxon>Metazoa</taxon>
        <taxon>Ecdysozoa</taxon>
        <taxon>Nematoda</taxon>
        <taxon>Chromadorea</taxon>
        <taxon>Rhabditida</taxon>
        <taxon>Rhabditina</taxon>
        <taxon>Rhabditomorpha</taxon>
        <taxon>Rhabditoidea</taxon>
        <taxon>Rhabditidae</taxon>
        <taxon>Mesorhabditinae</taxon>
        <taxon>Mesorhabditis</taxon>
    </lineage>
</organism>
<sequence length="417" mass="48557">MGPQGKTVTNELDLIAARNSANRSSTSAKKEREKDQEKSSRQRSPDRRKERERSREDPRTRTDSRRPREADRGRDREKEKPREDRKDDRKDERRDERKDDRREDRKDDRKDDRREKDARDPRDRDVRDRKRSPDRTRDSREARDPRDRPDSGRRRVERSEPRREERKKSDSTDPRAASKRVKAIDESSSEGEEFEVAPSIFGKPLPSANESGKKSKKRSKAGNENNSPTTSQSADAELTNASLDASSQLPDASPPSPCESDMDIDFTEEAPVASSSTSNAKSGLENFMPNGYNAKQSLEAKTASFRQALERCAMPGLDPGFPPDPEQSTFENLDLGYIEEPKERERRSFAEKYKKEIHDKTKDIVVQWYYDKMISKEEYKDIMRDIVKPCLKYRIRSRAEIRDRAQKILAEYRKKVR</sequence>
<keyword evidence="3" id="KW-1185">Reference proteome</keyword>
<feature type="compositionally biased region" description="Basic and acidic residues" evidence="1">
    <location>
        <begin position="28"/>
        <end position="173"/>
    </location>
</feature>
<comment type="caution">
    <text evidence="2">The sequence shown here is derived from an EMBL/GenBank/DDBJ whole genome shotgun (WGS) entry which is preliminary data.</text>
</comment>
<proteinExistence type="predicted"/>
<dbReference type="EMBL" id="CATQJA010001041">
    <property type="protein sequence ID" value="CAJ0565464.1"/>
    <property type="molecule type" value="Genomic_DNA"/>
</dbReference>
<protein>
    <submittedName>
        <fullName evidence="2">Uncharacterized protein</fullName>
    </submittedName>
</protein>
<feature type="region of interest" description="Disordered" evidence="1">
    <location>
        <begin position="1"/>
        <end position="287"/>
    </location>
</feature>
<feature type="non-terminal residue" evidence="2">
    <location>
        <position position="417"/>
    </location>
</feature>
<evidence type="ECO:0000256" key="1">
    <source>
        <dbReference type="SAM" id="MobiDB-lite"/>
    </source>
</evidence>
<feature type="compositionally biased region" description="Polar residues" evidence="1">
    <location>
        <begin position="222"/>
        <end position="250"/>
    </location>
</feature>